<gene>
    <name evidence="3" type="primary">hyuB</name>
    <name evidence="3" type="ORF">KDW_46090</name>
</gene>
<evidence type="ECO:0000259" key="2">
    <source>
        <dbReference type="Pfam" id="PF02538"/>
    </source>
</evidence>
<feature type="region of interest" description="Disordered" evidence="1">
    <location>
        <begin position="516"/>
        <end position="535"/>
    </location>
</feature>
<dbReference type="GO" id="GO:0005829">
    <property type="term" value="C:cytosol"/>
    <property type="evidence" value="ECO:0007669"/>
    <property type="project" value="TreeGrafter"/>
</dbReference>
<dbReference type="PANTHER" id="PTHR11365">
    <property type="entry name" value="5-OXOPROLINASE RELATED"/>
    <property type="match status" value="1"/>
</dbReference>
<protein>
    <submittedName>
        <fullName evidence="3">N-methylhydantoinase B</fullName>
    </submittedName>
</protein>
<dbReference type="PANTHER" id="PTHR11365:SF23">
    <property type="entry name" value="HYPOTHETICAL 5-OXOPROLINASE (EUROFUNG)-RELATED"/>
    <property type="match status" value="1"/>
</dbReference>
<dbReference type="Pfam" id="PF02538">
    <property type="entry name" value="Hydantoinase_B"/>
    <property type="match status" value="1"/>
</dbReference>
<organism evidence="3 4">
    <name type="scientific">Dictyobacter vulcani</name>
    <dbReference type="NCBI Taxonomy" id="2607529"/>
    <lineage>
        <taxon>Bacteria</taxon>
        <taxon>Bacillati</taxon>
        <taxon>Chloroflexota</taxon>
        <taxon>Ktedonobacteria</taxon>
        <taxon>Ktedonobacterales</taxon>
        <taxon>Dictyobacteraceae</taxon>
        <taxon>Dictyobacter</taxon>
    </lineage>
</organism>
<feature type="compositionally biased region" description="Basic and acidic residues" evidence="1">
    <location>
        <begin position="486"/>
        <end position="497"/>
    </location>
</feature>
<feature type="domain" description="Hydantoinase B/oxoprolinase" evidence="2">
    <location>
        <begin position="9"/>
        <end position="528"/>
    </location>
</feature>
<dbReference type="AlphaFoldDB" id="A0A5J4KVB0"/>
<keyword evidence="4" id="KW-1185">Reference proteome</keyword>
<dbReference type="Proteomes" id="UP000326912">
    <property type="component" value="Unassembled WGS sequence"/>
</dbReference>
<dbReference type="GO" id="GO:0017168">
    <property type="term" value="F:5-oxoprolinase (ATP-hydrolyzing) activity"/>
    <property type="evidence" value="ECO:0007669"/>
    <property type="project" value="TreeGrafter"/>
</dbReference>
<reference evidence="3 4" key="1">
    <citation type="submission" date="2019-10" db="EMBL/GenBank/DDBJ databases">
        <title>Dictyobacter vulcani sp. nov., within the class Ktedonobacteria, isolated from soil of volcanic Mt. Zao.</title>
        <authorList>
            <person name="Zheng Y."/>
            <person name="Wang C.M."/>
            <person name="Sakai Y."/>
            <person name="Abe K."/>
            <person name="Yokota A."/>
            <person name="Yabe S."/>
        </authorList>
    </citation>
    <scope>NUCLEOTIDE SEQUENCE [LARGE SCALE GENOMIC DNA]</scope>
    <source>
        <strain evidence="3 4">W12</strain>
    </source>
</reference>
<dbReference type="InterPro" id="IPR045079">
    <property type="entry name" value="Oxoprolinase-like"/>
</dbReference>
<name>A0A5J4KVB0_9CHLR</name>
<comment type="caution">
    <text evidence="3">The sequence shown here is derived from an EMBL/GenBank/DDBJ whole genome shotgun (WGS) entry which is preliminary data.</text>
</comment>
<feature type="region of interest" description="Disordered" evidence="1">
    <location>
        <begin position="478"/>
        <end position="498"/>
    </location>
</feature>
<evidence type="ECO:0000313" key="3">
    <source>
        <dbReference type="EMBL" id="GER90447.1"/>
    </source>
</evidence>
<dbReference type="RefSeq" id="WP_151758193.1">
    <property type="nucleotide sequence ID" value="NZ_BKZW01000002.1"/>
</dbReference>
<proteinExistence type="predicted"/>
<dbReference type="EMBL" id="BKZW01000002">
    <property type="protein sequence ID" value="GER90447.1"/>
    <property type="molecule type" value="Genomic_DNA"/>
</dbReference>
<dbReference type="GO" id="GO:0006749">
    <property type="term" value="P:glutathione metabolic process"/>
    <property type="evidence" value="ECO:0007669"/>
    <property type="project" value="TreeGrafter"/>
</dbReference>
<sequence>MSETTHVTPISLEILRSALTALAEEIGTVLMLSSYSPNIKERRDFSCALFDIQGRLIAQAAHIPVHLGAMPDSVAAALASFDSFAPGDLIALNDPFLGGSHLPDITLISPIFVELAGDERLIGFAANRAHHSDVGGMSPGSMPLASEIYQEGLIIPPIKLWDAGQLNQPLLALLLRNVRTPEERRGDLTAQVAANRTAIRRMQELVERWSLPILEEHVEALIAYAQRITRASIEKIPDGTYSFEDYLDDDGMSAEAVKIAVRVTVYESDLTVDFSGSSPQVRGNINTVAAIARSAAYYAVRCLLPEDAPMNHGTFAPVTVIAPEGTVVNARPPAGVAQGNVETSQRITDTIFGALAQALPELIAAAGQGTMNNLTAGGIDPRSQQPFAYYETMGGGMGAGPECDGMSGVHVHMSNTLNTPVEAFEYAYPMRITRYQLRDDSGGHGLHRGGDGLIREISFEVPTDVTLLSERRRFVPYGLQGGEPGQRGENRLIHDGQESSLPGKIHFRAAPGDRLSIASPGGGGWGKPATLIDKD</sequence>
<dbReference type="InterPro" id="IPR003692">
    <property type="entry name" value="Hydantoinase_B"/>
</dbReference>
<evidence type="ECO:0000256" key="1">
    <source>
        <dbReference type="SAM" id="MobiDB-lite"/>
    </source>
</evidence>
<accession>A0A5J4KVB0</accession>
<evidence type="ECO:0000313" key="4">
    <source>
        <dbReference type="Proteomes" id="UP000326912"/>
    </source>
</evidence>